<dbReference type="PANTHER" id="PTHR35339:SF3">
    <property type="entry name" value="DUF2264 DOMAIN-CONTAINING PROTEIN"/>
    <property type="match status" value="1"/>
</dbReference>
<dbReference type="AlphaFoldDB" id="A0A2R5EK60"/>
<protein>
    <recommendedName>
        <fullName evidence="1">DUF2264 domain-containing protein</fullName>
    </recommendedName>
</protein>
<dbReference type="InterPro" id="IPR049349">
    <property type="entry name" value="DUF2264_N"/>
</dbReference>
<dbReference type="PANTHER" id="PTHR35339">
    <property type="entry name" value="LINALOOL DEHYDRATASE_ISOMERASE DOMAIN-CONTAINING PROTEIN"/>
    <property type="match status" value="1"/>
</dbReference>
<sequence>MMTEANLGAAHAAERAYWLEKLGQVADPVLNALAERRLKDAMPVECKPGTEKERAQFTHLEALGRLLAGMAPWLEQPGGAEEEAEEKLRLRYAELARAAIDAGTNPESPDFMNFSEGGQPIVDAAFLSQALLRAPEELWRKLDPGVQRNVVAALKATRTRKPGYNNWLLFSALIEAALFAAGESDWDPMRIDYAIRQHEQWYKGDGAYGDGPEFHWDYYNSFVIQPMLIDLLETMRGQDGTWDDIRHAAQRRAIRYAAVQERFIGPDGSFPPIGRSLPYRCGAFHSLAQSALRGELPEELSPESVRCALTAVLRRTLDAPGTFTPEGWLKIGLAGHQREIGESYISTGSLYLCAVAFLPLGLPASHPFWSGPDAPWTSKTVWSGGEIPIDTALKS</sequence>
<name>A0A2R5EK60_9BACL</name>
<dbReference type="PIRSF" id="PIRSF014753">
    <property type="entry name" value="UCP014753"/>
    <property type="match status" value="1"/>
</dbReference>
<evidence type="ECO:0000259" key="1">
    <source>
        <dbReference type="Pfam" id="PF10022"/>
    </source>
</evidence>
<feature type="domain" description="DUF2264" evidence="1">
    <location>
        <begin position="15"/>
        <end position="376"/>
    </location>
</feature>
<reference evidence="2 3" key="1">
    <citation type="submission" date="2017-08" db="EMBL/GenBank/DDBJ databases">
        <title>Substantial Increase in Enzyme Production by Combined Drug-Resistance Mutations in Paenibacillus agaridevorans.</title>
        <authorList>
            <person name="Tanaka Y."/>
            <person name="Funane K."/>
            <person name="Hosaka T."/>
            <person name="Shiwa Y."/>
            <person name="Fujita N."/>
            <person name="Miyazaki T."/>
            <person name="Yoshikawa H."/>
            <person name="Murakami K."/>
            <person name="Kasahara K."/>
            <person name="Inaoka T."/>
            <person name="Hiraga Y."/>
            <person name="Ochi K."/>
        </authorList>
    </citation>
    <scope>NUCLEOTIDE SEQUENCE [LARGE SCALE GENOMIC DNA]</scope>
    <source>
        <strain evidence="2 3">T-3040</strain>
    </source>
</reference>
<organism evidence="2 3">
    <name type="scientific">Paenibacillus agaridevorans</name>
    <dbReference type="NCBI Taxonomy" id="171404"/>
    <lineage>
        <taxon>Bacteria</taxon>
        <taxon>Bacillati</taxon>
        <taxon>Bacillota</taxon>
        <taxon>Bacilli</taxon>
        <taxon>Bacillales</taxon>
        <taxon>Paenibacillaceae</taxon>
        <taxon>Paenibacillus</taxon>
    </lineage>
</organism>
<keyword evidence="3" id="KW-1185">Reference proteome</keyword>
<evidence type="ECO:0000313" key="3">
    <source>
        <dbReference type="Proteomes" id="UP000245202"/>
    </source>
</evidence>
<proteinExistence type="predicted"/>
<dbReference type="Pfam" id="PF10022">
    <property type="entry name" value="DUF2264"/>
    <property type="match status" value="1"/>
</dbReference>
<evidence type="ECO:0000313" key="2">
    <source>
        <dbReference type="EMBL" id="GBG07006.1"/>
    </source>
</evidence>
<dbReference type="EMBL" id="BDQX01000070">
    <property type="protein sequence ID" value="GBG07006.1"/>
    <property type="molecule type" value="Genomic_DNA"/>
</dbReference>
<dbReference type="RefSeq" id="WP_108992150.1">
    <property type="nucleotide sequence ID" value="NZ_BDQX01000070.1"/>
</dbReference>
<accession>A0A2R5EK60</accession>
<dbReference type="InterPro" id="IPR016624">
    <property type="entry name" value="UCP014753"/>
</dbReference>
<dbReference type="Proteomes" id="UP000245202">
    <property type="component" value="Unassembled WGS sequence"/>
</dbReference>
<gene>
    <name evidence="2" type="ORF">PAT3040_01554</name>
</gene>
<comment type="caution">
    <text evidence="2">The sequence shown here is derived from an EMBL/GenBank/DDBJ whole genome shotgun (WGS) entry which is preliminary data.</text>
</comment>